<evidence type="ECO:0000313" key="2">
    <source>
        <dbReference type="EMBL" id="KAK2881438.1"/>
    </source>
</evidence>
<comment type="caution">
    <text evidence="2">The sequence shown here is derived from an EMBL/GenBank/DDBJ whole genome shotgun (WGS) entry which is preliminary data.</text>
</comment>
<sequence length="218" mass="23673">MQNKTLSGKEVQVEHKHLSDKLDPALHEVPYHLSRNLQIQALTLWTLLVRVCATHQLQEVAGLQVGHVPMQGTEEAGDHGGKSYFPLSHLRAAQLHSQKISLLMGSHLARTTLYHSSSARKLLHCCALVLLSLLSCPLVVLALITRHSAVLWFTCIGSAYQSGADDVPPPPIVNSTASDLPAQPTVKNSICIIPRLVSLTSPEDHLPGPPGYLHLPSN</sequence>
<reference evidence="2" key="1">
    <citation type="submission" date="2023-08" db="EMBL/GenBank/DDBJ databases">
        <title>Chromosome-level Genome Assembly of mud carp (Cirrhinus molitorella).</title>
        <authorList>
            <person name="Liu H."/>
        </authorList>
    </citation>
    <scope>NUCLEOTIDE SEQUENCE</scope>
    <source>
        <strain evidence="2">Prfri</strain>
        <tissue evidence="2">Muscle</tissue>
    </source>
</reference>
<dbReference type="AlphaFoldDB" id="A0AA88PEY4"/>
<organism evidence="2 3">
    <name type="scientific">Cirrhinus molitorella</name>
    <name type="common">mud carp</name>
    <dbReference type="NCBI Taxonomy" id="172907"/>
    <lineage>
        <taxon>Eukaryota</taxon>
        <taxon>Metazoa</taxon>
        <taxon>Chordata</taxon>
        <taxon>Craniata</taxon>
        <taxon>Vertebrata</taxon>
        <taxon>Euteleostomi</taxon>
        <taxon>Actinopterygii</taxon>
        <taxon>Neopterygii</taxon>
        <taxon>Teleostei</taxon>
        <taxon>Ostariophysi</taxon>
        <taxon>Cypriniformes</taxon>
        <taxon>Cyprinidae</taxon>
        <taxon>Labeoninae</taxon>
        <taxon>Labeonini</taxon>
        <taxon>Cirrhinus</taxon>
    </lineage>
</organism>
<feature type="transmembrane region" description="Helical" evidence="1">
    <location>
        <begin position="122"/>
        <end position="144"/>
    </location>
</feature>
<keyword evidence="1" id="KW-0812">Transmembrane</keyword>
<proteinExistence type="predicted"/>
<keyword evidence="1" id="KW-1133">Transmembrane helix</keyword>
<keyword evidence="1" id="KW-0472">Membrane</keyword>
<name>A0AA88PEY4_9TELE</name>
<keyword evidence="3" id="KW-1185">Reference proteome</keyword>
<accession>A0AA88PEY4</accession>
<gene>
    <name evidence="2" type="ORF">Q8A67_018706</name>
</gene>
<dbReference type="EMBL" id="JAUYZG010000018">
    <property type="protein sequence ID" value="KAK2881438.1"/>
    <property type="molecule type" value="Genomic_DNA"/>
</dbReference>
<evidence type="ECO:0000313" key="3">
    <source>
        <dbReference type="Proteomes" id="UP001187343"/>
    </source>
</evidence>
<evidence type="ECO:0000256" key="1">
    <source>
        <dbReference type="SAM" id="Phobius"/>
    </source>
</evidence>
<dbReference type="Proteomes" id="UP001187343">
    <property type="component" value="Unassembled WGS sequence"/>
</dbReference>
<protein>
    <submittedName>
        <fullName evidence="2">Uncharacterized protein</fullName>
    </submittedName>
</protein>